<evidence type="ECO:0000313" key="1">
    <source>
        <dbReference type="EMBL" id="KAF0294301.1"/>
    </source>
</evidence>
<proteinExistence type="predicted"/>
<dbReference type="Proteomes" id="UP000440578">
    <property type="component" value="Unassembled WGS sequence"/>
</dbReference>
<evidence type="ECO:0000313" key="2">
    <source>
        <dbReference type="Proteomes" id="UP000440578"/>
    </source>
</evidence>
<dbReference type="OrthoDB" id="6130045at2759"/>
<dbReference type="AlphaFoldDB" id="A0A6A4VXY0"/>
<protein>
    <submittedName>
        <fullName evidence="1">Uncharacterized protein</fullName>
    </submittedName>
</protein>
<reference evidence="1 2" key="1">
    <citation type="submission" date="2019-07" db="EMBL/GenBank/DDBJ databases">
        <title>Draft genome assembly of a fouling barnacle, Amphibalanus amphitrite (Darwin, 1854): The first reference genome for Thecostraca.</title>
        <authorList>
            <person name="Kim W."/>
        </authorList>
    </citation>
    <scope>NUCLEOTIDE SEQUENCE [LARGE SCALE GENOMIC DNA]</scope>
    <source>
        <strain evidence="1">SNU_AA5</strain>
        <tissue evidence="1">Soma without cirri and trophi</tissue>
    </source>
</reference>
<dbReference type="EMBL" id="VIIS01001694">
    <property type="protein sequence ID" value="KAF0294301.1"/>
    <property type="molecule type" value="Genomic_DNA"/>
</dbReference>
<accession>A0A6A4VXY0</accession>
<gene>
    <name evidence="1" type="ORF">FJT64_008000</name>
</gene>
<comment type="caution">
    <text evidence="1">The sequence shown here is derived from an EMBL/GenBank/DDBJ whole genome shotgun (WGS) entry which is preliminary data.</text>
</comment>
<sequence length="301" mass="31319">MAADRPRISVTAWGGGQSPPAEARLASELARLGFGGAPAAGPAAGRLQVPRAGRPPAAGPPGLWCDEAELIHSCALLSRLLGMPKSFSTGDMAQLPEEAAPRRAVSLTTLQERPELAQPALEPASRSCSTWVAVGDLGTSSQLPSPQSRQSVSHAPFSAADLVRAVNKKVRQNYIRRRLQITFRALQRLSQSELSLEQLLSGELLSLEQLLSGELPPGCCGSAAGAAPAAARDSASTAAATAVAAAAAATAAPAAAAPPRAVTVRQVDRERGQPLTRFQRNMMVFNWLQALEDDGAELTVA</sequence>
<name>A0A6A4VXY0_AMPAM</name>
<organism evidence="1 2">
    <name type="scientific">Amphibalanus amphitrite</name>
    <name type="common">Striped barnacle</name>
    <name type="synonym">Balanus amphitrite</name>
    <dbReference type="NCBI Taxonomy" id="1232801"/>
    <lineage>
        <taxon>Eukaryota</taxon>
        <taxon>Metazoa</taxon>
        <taxon>Ecdysozoa</taxon>
        <taxon>Arthropoda</taxon>
        <taxon>Crustacea</taxon>
        <taxon>Multicrustacea</taxon>
        <taxon>Cirripedia</taxon>
        <taxon>Thoracica</taxon>
        <taxon>Thoracicalcarea</taxon>
        <taxon>Balanomorpha</taxon>
        <taxon>Balanoidea</taxon>
        <taxon>Balanidae</taxon>
        <taxon>Amphibalaninae</taxon>
        <taxon>Amphibalanus</taxon>
    </lineage>
</organism>
<keyword evidence="2" id="KW-1185">Reference proteome</keyword>